<evidence type="ECO:0000313" key="1">
    <source>
        <dbReference type="EMBL" id="MFD1383810.1"/>
    </source>
</evidence>
<comment type="caution">
    <text evidence="1">The sequence shown here is derived from an EMBL/GenBank/DDBJ whole genome shotgun (WGS) entry which is preliminary data.</text>
</comment>
<dbReference type="EMBL" id="JBHTMN010000011">
    <property type="protein sequence ID" value="MFD1383810.1"/>
    <property type="molecule type" value="Genomic_DNA"/>
</dbReference>
<proteinExistence type="predicted"/>
<evidence type="ECO:0008006" key="3">
    <source>
        <dbReference type="Google" id="ProtNLM"/>
    </source>
</evidence>
<name>A0ABW4B0S9_9GAMM</name>
<dbReference type="Proteomes" id="UP001597059">
    <property type="component" value="Unassembled WGS sequence"/>
</dbReference>
<reference evidence="2" key="1">
    <citation type="journal article" date="2019" name="Int. J. Syst. Evol. Microbiol.">
        <title>The Global Catalogue of Microorganisms (GCM) 10K type strain sequencing project: providing services to taxonomists for standard genome sequencing and annotation.</title>
        <authorList>
            <consortium name="The Broad Institute Genomics Platform"/>
            <consortium name="The Broad Institute Genome Sequencing Center for Infectious Disease"/>
            <person name="Wu L."/>
            <person name="Ma J."/>
        </authorList>
    </citation>
    <scope>NUCLEOTIDE SEQUENCE [LARGE SCALE GENOMIC DNA]</scope>
    <source>
        <strain evidence="2">JCM 30774</strain>
    </source>
</reference>
<protein>
    <recommendedName>
        <fullName evidence="3">HMA domain-containing protein</fullName>
    </recommendedName>
</protein>
<accession>A0ABW4B0S9</accession>
<dbReference type="RefSeq" id="WP_377367431.1">
    <property type="nucleotide sequence ID" value="NZ_JBHTMN010000011.1"/>
</dbReference>
<keyword evidence="2" id="KW-1185">Reference proteome</keyword>
<gene>
    <name evidence="1" type="ORF">ACFQ45_10545</name>
</gene>
<evidence type="ECO:0000313" key="2">
    <source>
        <dbReference type="Proteomes" id="UP001597059"/>
    </source>
</evidence>
<organism evidence="1 2">
    <name type="scientific">Rhodanobacter aciditrophus</name>
    <dbReference type="NCBI Taxonomy" id="1623218"/>
    <lineage>
        <taxon>Bacteria</taxon>
        <taxon>Pseudomonadati</taxon>
        <taxon>Pseudomonadota</taxon>
        <taxon>Gammaproteobacteria</taxon>
        <taxon>Lysobacterales</taxon>
        <taxon>Rhodanobacteraceae</taxon>
        <taxon>Rhodanobacter</taxon>
    </lineage>
</organism>
<sequence>MSKSAFEHTVSLTFKTTDQTQEGTWSLGNLKELFKALPSAKVKSYKPRTGKLAFSYDASIITLEDCLNTLTKVGLEVDRSNFIKRWYFSLATMKDENIRANAKHVPHCCSKAPNVRR</sequence>